<comment type="function">
    <text evidence="5">Small GTPase required for proper nuclear import of RNA polymerase II (RNAPII). May act at an RNAP assembly step prior to nuclear import.</text>
</comment>
<protein>
    <recommendedName>
        <fullName evidence="5">GPN-loop GTPase</fullName>
        <ecNumber evidence="5">3.6.5.-</ecNumber>
    </recommendedName>
</protein>
<keyword evidence="2 5" id="KW-0547">Nucleotide-binding</keyword>
<proteinExistence type="inferred from homology"/>
<name>T0MKJ9_9MICR</name>
<dbReference type="GO" id="GO:0005525">
    <property type="term" value="F:GTP binding"/>
    <property type="evidence" value="ECO:0007669"/>
    <property type="project" value="UniProtKB-KW"/>
</dbReference>
<evidence type="ECO:0000256" key="1">
    <source>
        <dbReference type="ARBA" id="ARBA00005290"/>
    </source>
</evidence>
<evidence type="ECO:0000256" key="4">
    <source>
        <dbReference type="ARBA" id="ARBA00023134"/>
    </source>
</evidence>
<dbReference type="EC" id="3.6.5.-" evidence="5"/>
<evidence type="ECO:0000313" key="6">
    <source>
        <dbReference type="EMBL" id="EQB61475.1"/>
    </source>
</evidence>
<keyword evidence="5" id="KW-0963">Cytoplasm</keyword>
<dbReference type="VEuPathDB" id="MicrosporidiaDB:NAPIS_ORF00950"/>
<dbReference type="InterPro" id="IPR004130">
    <property type="entry name" value="Gpn"/>
</dbReference>
<evidence type="ECO:0000256" key="3">
    <source>
        <dbReference type="ARBA" id="ARBA00022801"/>
    </source>
</evidence>
<comment type="similarity">
    <text evidence="1 5">Belongs to the GPN-loop GTPase family.</text>
</comment>
<dbReference type="PANTHER" id="PTHR21231">
    <property type="entry name" value="XPA-BINDING PROTEIN 1-RELATED"/>
    <property type="match status" value="1"/>
</dbReference>
<dbReference type="EMBL" id="KE647136">
    <property type="protein sequence ID" value="EQB61475.1"/>
    <property type="molecule type" value="Genomic_DNA"/>
</dbReference>
<dbReference type="Proteomes" id="UP000053780">
    <property type="component" value="Unassembled WGS sequence"/>
</dbReference>
<evidence type="ECO:0000256" key="2">
    <source>
        <dbReference type="ARBA" id="ARBA00022741"/>
    </source>
</evidence>
<evidence type="ECO:0000256" key="5">
    <source>
        <dbReference type="RuleBase" id="RU365059"/>
    </source>
</evidence>
<dbReference type="Pfam" id="PF03029">
    <property type="entry name" value="ATP_bind_1"/>
    <property type="match status" value="1"/>
</dbReference>
<dbReference type="Gene3D" id="3.40.50.300">
    <property type="entry name" value="P-loop containing nucleotide triphosphate hydrolases"/>
    <property type="match status" value="1"/>
</dbReference>
<keyword evidence="3 5" id="KW-0378">Hydrolase</keyword>
<evidence type="ECO:0000313" key="7">
    <source>
        <dbReference type="Proteomes" id="UP000053780"/>
    </source>
</evidence>
<dbReference type="GO" id="GO:0003924">
    <property type="term" value="F:GTPase activity"/>
    <property type="evidence" value="ECO:0007669"/>
    <property type="project" value="TreeGrafter"/>
</dbReference>
<dbReference type="GO" id="GO:0005737">
    <property type="term" value="C:cytoplasm"/>
    <property type="evidence" value="ECO:0007669"/>
    <property type="project" value="UniProtKB-SubCell"/>
</dbReference>
<keyword evidence="7" id="KW-1185">Reference proteome</keyword>
<gene>
    <name evidence="6" type="ORF">NAPIS_ORF00950</name>
</gene>
<dbReference type="PANTHER" id="PTHR21231:SF8">
    <property type="entry name" value="GPN-LOOP GTPASE 1"/>
    <property type="match status" value="1"/>
</dbReference>
<dbReference type="InterPro" id="IPR027417">
    <property type="entry name" value="P-loop_NTPase"/>
</dbReference>
<dbReference type="HOGENOM" id="CLU_037460_3_1_1"/>
<organism evidence="6 7">
    <name type="scientific">Vairimorpha apis BRL 01</name>
    <dbReference type="NCBI Taxonomy" id="1037528"/>
    <lineage>
        <taxon>Eukaryota</taxon>
        <taxon>Fungi</taxon>
        <taxon>Fungi incertae sedis</taxon>
        <taxon>Microsporidia</taxon>
        <taxon>Nosematidae</taxon>
        <taxon>Vairimorpha</taxon>
    </lineage>
</organism>
<accession>T0MKJ9</accession>
<comment type="subcellular location">
    <subcellularLocation>
        <location evidence="5">Cytoplasm</location>
    </subcellularLocation>
    <subcellularLocation>
        <location evidence="5">Nucleus</location>
    </subcellularLocation>
</comment>
<dbReference type="OrthoDB" id="243313at2759"/>
<dbReference type="AlphaFoldDB" id="T0MKJ9"/>
<reference evidence="6 7" key="1">
    <citation type="journal article" date="2013" name="BMC Genomics">
        <title>Genome sequencing and comparative genomics of honey bee microsporidia, Nosema apis reveal novel insights into host-parasite interactions.</title>
        <authorList>
            <person name="Chen Yp."/>
            <person name="Pettis J.S."/>
            <person name="Zhao Y."/>
            <person name="Liu X."/>
            <person name="Tallon L.J."/>
            <person name="Sadzewicz L.D."/>
            <person name="Li R."/>
            <person name="Zheng H."/>
            <person name="Huang S."/>
            <person name="Zhang X."/>
            <person name="Hamilton M.C."/>
            <person name="Pernal S.F."/>
            <person name="Melathopoulos A.P."/>
            <person name="Yan X."/>
            <person name="Evans J.D."/>
        </authorList>
    </citation>
    <scope>NUCLEOTIDE SEQUENCE [LARGE SCALE GENOMIC DNA]</scope>
    <source>
        <strain evidence="6 7">BRL 01</strain>
    </source>
</reference>
<keyword evidence="4 5" id="KW-0342">GTP-binding</keyword>
<comment type="subunit">
    <text evidence="5">Binds to RNA polymerase II.</text>
</comment>
<dbReference type="GO" id="GO:0005634">
    <property type="term" value="C:nucleus"/>
    <property type="evidence" value="ECO:0007669"/>
    <property type="project" value="UniProtKB-SubCell"/>
</dbReference>
<dbReference type="SUPFAM" id="SSF52540">
    <property type="entry name" value="P-loop containing nucleoside triphosphate hydrolases"/>
    <property type="match status" value="1"/>
</dbReference>
<sequence length="268" mass="30822">MEEDYEKKLKTISIKNKPTIFLVVGMAGSGKTTFCQRLYSWISQKKCNIDKKSGLNSFIYSINLDPAVINTKMPLNLDIKDHIDYYDVMEKHNLGSNGAITTSLNLFLLKINELFDYKDSDYIIIDTPGQIESFTWSSPGFVLRDFFKNIGNLVMVYLVDSVASQDPSVFMSNMMYAISLQCRYDLSVLCTFNKTDLQNSDKIEKWIRDYEQFRRDLDVNKNNSSLLGSLSLHFEELYNEIDTIAVSSKIGSGREDFFNVVDRMINQL</sequence>